<evidence type="ECO:0000259" key="8">
    <source>
        <dbReference type="SMART" id="SM00382"/>
    </source>
</evidence>
<dbReference type="PANTHER" id="PTHR42960:SF1">
    <property type="entry name" value="YCF46 PROTEIN"/>
    <property type="match status" value="1"/>
</dbReference>
<evidence type="ECO:0000256" key="3">
    <source>
        <dbReference type="ARBA" id="ARBA00022640"/>
    </source>
</evidence>
<sequence>MKDSHDLSLLIRSRVPIISLQTKEERRAIELLTSVTAKLLIPLYRWSITEGLLRLEEGFSPQRHNSQPQDVLGHIKASLHPGIFILTDFHPYLDDPLHVRLLKDIAISYADAPRTVVFLSHDFFIPDELSNFSASFQLSMPSRKQIAQQVKKIADRWAEENNGRRVKADKQAYEMLLGNLTGLTLTEVKRLARGAIYDDGAISESDIPEVLKAKYELLNAGSVLQFEYETEKFSDVGGFSVVKQWLKQRKQAFIKEIPGLNPPKGMLLLGVQGCGKSLAAKAVAGIWGLPLLHLDFGALFNKYHGETERNLRKALDTAEVMAPCVLWVDEIEKALGTSDNDGGTSQRVLATLLTWLAEKIKPVFMVATANNIDALPPELIRKGRFDEIFFVDLPKHAVRMSIFKIHLKRRMLDPALFNIGDLAKHADGFSGAEIEQAIVSAFYAAHASNVEVNDELILKAISQTKPLSVVMAEPIERLRHWAKERTVSAD</sequence>
<dbReference type="InterPro" id="IPR052381">
    <property type="entry name" value="AAA_domain_protein"/>
</dbReference>
<dbReference type="SUPFAM" id="SSF52540">
    <property type="entry name" value="P-loop containing nucleoside triphosphate hydrolases"/>
    <property type="match status" value="1"/>
</dbReference>
<keyword evidence="9" id="KW-0132">Cell division</keyword>
<keyword evidence="4" id="KW-0547">Nucleotide-binding</keyword>
<keyword evidence="3" id="KW-0934">Plastid</keyword>
<evidence type="ECO:0000256" key="5">
    <source>
        <dbReference type="ARBA" id="ARBA00022840"/>
    </source>
</evidence>
<dbReference type="PANTHER" id="PTHR42960">
    <property type="entry name" value="YCF46 PROTEIN"/>
    <property type="match status" value="1"/>
</dbReference>
<dbReference type="Pfam" id="PF00004">
    <property type="entry name" value="AAA"/>
    <property type="match status" value="1"/>
</dbReference>
<evidence type="ECO:0000256" key="4">
    <source>
        <dbReference type="ARBA" id="ARBA00022741"/>
    </source>
</evidence>
<dbReference type="Gene3D" id="3.40.50.300">
    <property type="entry name" value="P-loop containing nucleotide triphosphate hydrolases"/>
    <property type="match status" value="1"/>
</dbReference>
<keyword evidence="5" id="KW-0067">ATP-binding</keyword>
<feature type="domain" description="AAA+ ATPase" evidence="8">
    <location>
        <begin position="262"/>
        <end position="395"/>
    </location>
</feature>
<dbReference type="InterPro" id="IPR003593">
    <property type="entry name" value="AAA+_ATPase"/>
</dbReference>
<gene>
    <name evidence="9" type="ORF">MNBD_GAMMA23-598</name>
</gene>
<keyword evidence="2" id="KW-0150">Chloroplast</keyword>
<dbReference type="GO" id="GO:0016887">
    <property type="term" value="F:ATP hydrolysis activity"/>
    <property type="evidence" value="ECO:0007669"/>
    <property type="project" value="InterPro"/>
</dbReference>
<organism evidence="9">
    <name type="scientific">hydrothermal vent metagenome</name>
    <dbReference type="NCBI Taxonomy" id="652676"/>
    <lineage>
        <taxon>unclassified sequences</taxon>
        <taxon>metagenomes</taxon>
        <taxon>ecological metagenomes</taxon>
    </lineage>
</organism>
<comment type="similarity">
    <text evidence="6">Belongs to the AAA ATPase family. Highly divergent.</text>
</comment>
<proteinExistence type="inferred from homology"/>
<dbReference type="GO" id="GO:0009507">
    <property type="term" value="C:chloroplast"/>
    <property type="evidence" value="ECO:0007669"/>
    <property type="project" value="UniProtKB-SubCell"/>
</dbReference>
<dbReference type="InterPro" id="IPR027417">
    <property type="entry name" value="P-loop_NTPase"/>
</dbReference>
<dbReference type="EMBL" id="UOFT01000061">
    <property type="protein sequence ID" value="VAW97696.1"/>
    <property type="molecule type" value="Genomic_DNA"/>
</dbReference>
<dbReference type="GO" id="GO:0051301">
    <property type="term" value="P:cell division"/>
    <property type="evidence" value="ECO:0007669"/>
    <property type="project" value="UniProtKB-KW"/>
</dbReference>
<evidence type="ECO:0000256" key="6">
    <source>
        <dbReference type="ARBA" id="ARBA00038088"/>
    </source>
</evidence>
<dbReference type="InterPro" id="IPR003959">
    <property type="entry name" value="ATPase_AAA_core"/>
</dbReference>
<keyword evidence="9" id="KW-0378">Hydrolase</keyword>
<keyword evidence="9" id="KW-0131">Cell cycle</keyword>
<dbReference type="SMART" id="SM00382">
    <property type="entry name" value="AAA"/>
    <property type="match status" value="1"/>
</dbReference>
<evidence type="ECO:0000256" key="2">
    <source>
        <dbReference type="ARBA" id="ARBA00022528"/>
    </source>
</evidence>
<evidence type="ECO:0000256" key="7">
    <source>
        <dbReference type="ARBA" id="ARBA00040480"/>
    </source>
</evidence>
<protein>
    <recommendedName>
        <fullName evidence="7">Uncharacterized AAA domain-containing protein ycf46</fullName>
    </recommendedName>
</protein>
<evidence type="ECO:0000313" key="9">
    <source>
        <dbReference type="EMBL" id="VAW97696.1"/>
    </source>
</evidence>
<accession>A0A3B1AY15</accession>
<comment type="subcellular location">
    <subcellularLocation>
        <location evidence="1">Plastid</location>
        <location evidence="1">Chloroplast</location>
    </subcellularLocation>
</comment>
<dbReference type="Gene3D" id="1.10.8.60">
    <property type="match status" value="1"/>
</dbReference>
<name>A0A3B1AY15_9ZZZZ</name>
<dbReference type="AlphaFoldDB" id="A0A3B1AY15"/>
<evidence type="ECO:0000256" key="1">
    <source>
        <dbReference type="ARBA" id="ARBA00004229"/>
    </source>
</evidence>
<dbReference type="GO" id="GO:0005524">
    <property type="term" value="F:ATP binding"/>
    <property type="evidence" value="ECO:0007669"/>
    <property type="project" value="UniProtKB-KW"/>
</dbReference>
<reference evidence="9" key="1">
    <citation type="submission" date="2018-06" db="EMBL/GenBank/DDBJ databases">
        <authorList>
            <person name="Zhirakovskaya E."/>
        </authorList>
    </citation>
    <scope>NUCLEOTIDE SEQUENCE</scope>
</reference>